<keyword evidence="2" id="KW-0378">Hydrolase</keyword>
<name>A0A4R8ZVN7_9MICO</name>
<evidence type="ECO:0000313" key="3">
    <source>
        <dbReference type="Proteomes" id="UP000297447"/>
    </source>
</evidence>
<evidence type="ECO:0000256" key="1">
    <source>
        <dbReference type="SAM" id="Phobius"/>
    </source>
</evidence>
<dbReference type="GO" id="GO:0016787">
    <property type="term" value="F:hydrolase activity"/>
    <property type="evidence" value="ECO:0007669"/>
    <property type="project" value="UniProtKB-KW"/>
</dbReference>
<comment type="caution">
    <text evidence="2">The sequence shown here is derived from an EMBL/GenBank/DDBJ whole genome shotgun (WGS) entry which is preliminary data.</text>
</comment>
<keyword evidence="1" id="KW-0812">Transmembrane</keyword>
<dbReference type="Proteomes" id="UP000297447">
    <property type="component" value="Unassembled WGS sequence"/>
</dbReference>
<dbReference type="InterPro" id="IPR036514">
    <property type="entry name" value="SGNH_hydro_sf"/>
</dbReference>
<sequence length="273" mass="28233">MTSSRWRSRQKLTFAQWFDANVKFVFLGLTAVAVLTVAFYAMNSATPTPAANPVGDAASSDSAAGDTAAPVQVAVIGDFYTECSTTDDCTDANTPGTLAAELGWNLHFFTAPGSGYVNAEGGASTFGDRVDAVIASQPGVVIVQGGRNDRYFLDELPAAATDALTRLKAGLPSADIIVIGPSAEPSTRGVSTADIAAGSATASAMLPLLAESARILSQATEASGAELFIDPIAEGWFDDVDAASISPDSVYATPEGHAYIIERLLPHLAALER</sequence>
<dbReference type="SUPFAM" id="SSF52266">
    <property type="entry name" value="SGNH hydrolase"/>
    <property type="match status" value="1"/>
</dbReference>
<keyword evidence="1" id="KW-0472">Membrane</keyword>
<accession>A0A4R8ZVN7</accession>
<protein>
    <submittedName>
        <fullName evidence="2">SGNH/GDSL hydrolase family protein</fullName>
    </submittedName>
</protein>
<keyword evidence="3" id="KW-1185">Reference proteome</keyword>
<feature type="transmembrane region" description="Helical" evidence="1">
    <location>
        <begin position="21"/>
        <end position="42"/>
    </location>
</feature>
<dbReference type="AlphaFoldDB" id="A0A4R8ZVN7"/>
<dbReference type="OrthoDB" id="8215557at2"/>
<reference evidence="2 3" key="1">
    <citation type="submission" date="2019-03" db="EMBL/GenBank/DDBJ databases">
        <title>Genomics of glacier-inhabiting Cryobacterium strains.</title>
        <authorList>
            <person name="Liu Q."/>
            <person name="Xin Y.-H."/>
        </authorList>
    </citation>
    <scope>NUCLEOTIDE SEQUENCE [LARGE SCALE GENOMIC DNA]</scope>
    <source>
        <strain evidence="2 3">Hh14</strain>
    </source>
</reference>
<dbReference type="CDD" id="cd00229">
    <property type="entry name" value="SGNH_hydrolase"/>
    <property type="match status" value="1"/>
</dbReference>
<gene>
    <name evidence="2" type="ORF">E3T55_15310</name>
</gene>
<dbReference type="RefSeq" id="WP_134520430.1">
    <property type="nucleotide sequence ID" value="NZ_SOHE01000064.1"/>
</dbReference>
<dbReference type="EMBL" id="SOHE01000064">
    <property type="protein sequence ID" value="TFD47312.1"/>
    <property type="molecule type" value="Genomic_DNA"/>
</dbReference>
<dbReference type="Gene3D" id="3.40.50.1110">
    <property type="entry name" value="SGNH hydrolase"/>
    <property type="match status" value="1"/>
</dbReference>
<organism evidence="2 3">
    <name type="scientific">Cryobacterium frigoriphilum</name>
    <dbReference type="NCBI Taxonomy" id="1259150"/>
    <lineage>
        <taxon>Bacteria</taxon>
        <taxon>Bacillati</taxon>
        <taxon>Actinomycetota</taxon>
        <taxon>Actinomycetes</taxon>
        <taxon>Micrococcales</taxon>
        <taxon>Microbacteriaceae</taxon>
        <taxon>Cryobacterium</taxon>
    </lineage>
</organism>
<proteinExistence type="predicted"/>
<keyword evidence="1" id="KW-1133">Transmembrane helix</keyword>
<evidence type="ECO:0000313" key="2">
    <source>
        <dbReference type="EMBL" id="TFD47312.1"/>
    </source>
</evidence>